<dbReference type="Pfam" id="PF18884">
    <property type="entry name" value="TSP3_bac"/>
    <property type="match status" value="1"/>
</dbReference>
<comment type="subcellular location">
    <subcellularLocation>
        <location evidence="1">Secreted</location>
    </subcellularLocation>
</comment>
<feature type="chain" id="PRO_5045214448" evidence="6">
    <location>
        <begin position="25"/>
        <end position="2895"/>
    </location>
</feature>
<evidence type="ECO:0000256" key="5">
    <source>
        <dbReference type="SAM" id="MobiDB-lite"/>
    </source>
</evidence>
<dbReference type="InterPro" id="IPR013783">
    <property type="entry name" value="Ig-like_fold"/>
</dbReference>
<dbReference type="InterPro" id="IPR003961">
    <property type="entry name" value="FN3_dom"/>
</dbReference>
<dbReference type="Gene3D" id="2.60.40.10">
    <property type="entry name" value="Immunoglobulins"/>
    <property type="match status" value="3"/>
</dbReference>
<feature type="region of interest" description="Disordered" evidence="5">
    <location>
        <begin position="2262"/>
        <end position="2282"/>
    </location>
</feature>
<evidence type="ECO:0000256" key="6">
    <source>
        <dbReference type="SAM" id="SignalP"/>
    </source>
</evidence>
<accession>A0ABU5MTF2</accession>
<protein>
    <submittedName>
        <fullName evidence="8">BACON domain-containing protein</fullName>
    </submittedName>
</protein>
<sequence length="2895" mass="317012">MKTRVFLFVSTQLFMLFTVFSVQAQTPLTWDPGTAQSGTEIYSNTDTNAGSYLFTITTTSTVNNVGYWRSVLTVTSGEADLYMSTSPSVTTNYYSQKSDTVSNDRITRALSGVQTWYILVESEAHSTWSLFAGDMHVHDLTWDPGTAQSGTEVYTNPGTAEGSYLFRIVTQDTPNNAGLWRTVLNLTAGEADLYTDPNANIAPNEYQYRSEAAGSDTIVQSLSAGQTRYILVEAEEGAAWSLFSGDIKMNTLAWDPGTADTGTAVFNNLNTDGGAYYFKLTTELPDLAAWRTALYVLGGEADLYIRQNALPYVNSGGQSYTENSIRTGDDGFTRYLSETGGAGQEWYILVLADTGSTWNLLSGDVFARDLGALAADASSGSGMATIPPEEIRYFKTTIPSATYAWRLWLQDAAGSTTLSQPFYVRHGLAPHPSSSSHYDRARTGQGLLVPTYLVPGDPAFYYVGVPGTPGDTFQLDSRQHEITDETYNHTLNAQSQSGFLFKTYRIPVPPEQIAWEVTVEPVNGTDPNFAVRQSMVPNAFNNDAFSEVADTNISDSITLVPETLSDGTFYVTVYGDAAVEFNLRNREPVITQIDFIDTVTNDDPLRVGWRYYAVSDIAQQLGQLGWLLQLTNHVDGTEIAIRRNYVPGRWNYRKNGSANIYSSSDNDQSSTLGFLQDPDHDADVWYIGVYYPYAALGTFTLDSGSHTPIEIPMDGYTNTTLSLKPNSYHFYRVTVPAQTNGQNVLGWELRMTSWTNERPYMIIRRDQLPEGTSQIPLYWYPWNQIDWNSGNQWPMNTTDWTGYTYDPGGQAHPQPLHSMAMGNPLEPGSYFIAFYNNSDSATAGYTFTSSAIGTGMTYEPATLGFIDSAIITDLPARAVQYFKVNIASNTPSWQLRLENTSGESQLYIREARVPTRQTSTGDTTSPGQYFTSFTRLQQTGDELFTLLPESGETTIPAGDYYLMVVSEGQSPAGSTIGTGTASAILHSLGEASVNALGTLNPGGLLSDAQTYVSGETVLYQFDIAANVPALEVRLENTTGSPSFYLRQDENIPNGPGYGIYSGHNDEYNDTEIRTFANPSTGTWSIVVGKAGNPAAGAYTLEIHALDYTEITLDGGGDTDVALPPEEWIFYHVDVPAQTNGQDVIGWELKMTDWMGARPRMYIRRDLLPSSYGVPSWYYPWSSASWPNGQQWSTQSQDWSGYTYDPAGTAHPSPLLSMAMGAPLEPGSYYIGFHNTSTTETGTFSFASSAIGTGMTYDPRTLAAAGSESITDLPARNVEYFKLTIPAGQPSWRFELENTSGESQLYIREARVPTWGMAQYAYTSPGASFSSMTRLQTTGSEHFTLLPESGHTTIPEGDYYLMVVSEGQNPNSSTIGTNSASAILHSHGTAPVTDLGILLNPNTLSHPDTYDKGRINRYQFTVPASVQSMQIRLDDAVGSPEMNLRLDTSFPNGASYGVYSGFGAQYSDTAIINFSEPDPGTWSLMINDSRNAGSMAAGAYTLRIVTSGTTPVIFDGGAATNVVLPPETWHHYKVEVPVQTNGNDVIGWEMRLTEWSNSSGSRPHMYIRRDELPASSGVPGWYYPYSYTEWPSGFQWRTTSSDWSKRSYTSDGSQAHPKYLLSMGIDRPLSAPGTYYVSFYNAHNVATSTYSFVSSGIGMGMTYEPQPMGFVDSATVTSLPARDVQYFSVEVPTNTANWKIRLENTSGETTLHLREAHVPTWGMAQYAYTSPGASISTMVRLDKDDDEYFILHPENGATTIPPGKYYLMVTSLGQNPTGSYIGTGTSSAILHSLGEQTVPHLGSLPYGGSLTVTNTYLAGEADNTYRFDVTNSLGAVELSLIDVAAGNPRMYLRKDAGIPNGVNYGAYSGYNDEHYSDAIITIANPSPDTWSMLVADPDYASSLQNGEYTLRITHKAPADLAFDARLSTNAITNVVSGLLADNQRDFFRVDVPEMIDGEPILGWYITTQTTQGDALTRVRKNLLPADGFGINQGQTPFDSPAQVIVPPLLTPGTWYIEVKGDGATDYTLTSSAIRLEREWTMPEPGQTNNTPGVADPFFGDSGIDEDGDPLPIDQGVDLENGYYHFYTVEIPDGNTGLLRTQLEAISGNPNLYIRPGLAPTTDYSVNYAVQYDHRLDSTSNTEYGNWVPKDGRYEMQLEPGIWHLMVKADGGSTARYRLRVSGGNVYTNGNVQSLSLNDPGYSGQLLAEGDWRYYRVDYPTNPPVDWNITYSQESGNVDLYLRDTVPPGNHTRVADSYIRDWDNDDKNSGTLQPDYPEVGTHTVNMPPLRPGHTYYLGFLARSDASFSVSSASAGGLMPTYEKVDFETGFVNTNIPAGVQITYQVDVPEDAVRWIHSTTNTADIHVYLEQGTLPSKTTYDHYRNINGRSTPHNKYLLRLYDEWPWRPGYTYYFTVTNTAATAQSFVLVMGGSRAPEIPQNVSATDGTRENDVRVTWNSISGVGYYEVWRNTTDDPATAINLVSGTSGNSYNDTSAVPGQLYYYWVSVAGKTDTAWFSDGDSGWRPGSGTISPAQAVFTSAGGSGTVDVTAPAGTLWTAAESLSWLTFDAGVPGTNDGEVVYSISEYGSTVARTGTITVANQAFTVVQLPLGVPVNVQATDGDFSDRTEVSWDSLAHADRYYIYRNHTNTTSGASYLGYVTTNTFSDIGGQENRTYFYFVRSWCSGGYGGYSAPDTGHRGTEGVTPEWINTHFPCGGPETYGHIDSGESSPAGFVIHWTAETNHIYGIRRTGGLANPFVPLVDGLAYPQNAYTDTLHAAESTGFYRLTVRCIGTGYPGDDADSDGDGYTNYEEFLYGTDPNNPLSYPGNAITGYMAPSGFVLNWTSVSGQRYGILWTDSLTNLFTLLTNGVPYPVGSFTDTLHSAESQGFYRLQIEPE</sequence>
<proteinExistence type="predicted"/>
<feature type="domain" description="Fibronectin type-III" evidence="7">
    <location>
        <begin position="2435"/>
        <end position="2533"/>
    </location>
</feature>
<gene>
    <name evidence="8" type="ORF">P9H32_02525</name>
</gene>
<keyword evidence="3 6" id="KW-0732">Signal</keyword>
<feature type="domain" description="Fibronectin type-III" evidence="7">
    <location>
        <begin position="2610"/>
        <end position="2701"/>
    </location>
</feature>
<reference evidence="8 9" key="1">
    <citation type="journal article" date="2024" name="Appl. Environ. Microbiol.">
        <title>Pontiella agarivorans sp. nov., a novel marine anaerobic bacterium capable of degrading macroalgal polysaccharides and fixing nitrogen.</title>
        <authorList>
            <person name="Liu N."/>
            <person name="Kivenson V."/>
            <person name="Peng X."/>
            <person name="Cui Z."/>
            <person name="Lankiewicz T.S."/>
            <person name="Gosselin K.M."/>
            <person name="English C.J."/>
            <person name="Blair E.M."/>
            <person name="O'Malley M.A."/>
            <person name="Valentine D.L."/>
        </authorList>
    </citation>
    <scope>NUCLEOTIDE SEQUENCE [LARGE SCALE GENOMIC DNA]</scope>
    <source>
        <strain evidence="8 9">NLcol2</strain>
    </source>
</reference>
<dbReference type="RefSeq" id="WP_322607287.1">
    <property type="nucleotide sequence ID" value="NZ_JARVCO010000002.1"/>
</dbReference>
<dbReference type="EMBL" id="JARVCO010000002">
    <property type="protein sequence ID" value="MDZ8117486.1"/>
    <property type="molecule type" value="Genomic_DNA"/>
</dbReference>
<evidence type="ECO:0000256" key="3">
    <source>
        <dbReference type="ARBA" id="ARBA00022729"/>
    </source>
</evidence>
<name>A0ABU5MTF2_9BACT</name>
<dbReference type="InterPro" id="IPR024361">
    <property type="entry name" value="BACON"/>
</dbReference>
<evidence type="ECO:0000256" key="2">
    <source>
        <dbReference type="ARBA" id="ARBA00022525"/>
    </source>
</evidence>
<dbReference type="InterPro" id="IPR036116">
    <property type="entry name" value="FN3_sf"/>
</dbReference>
<dbReference type="SUPFAM" id="SSF49265">
    <property type="entry name" value="Fibronectin type III"/>
    <property type="match status" value="2"/>
</dbReference>
<evidence type="ECO:0000256" key="4">
    <source>
        <dbReference type="ARBA" id="ARBA00022837"/>
    </source>
</evidence>
<dbReference type="CDD" id="cd14948">
    <property type="entry name" value="BACON"/>
    <property type="match status" value="1"/>
</dbReference>
<organism evidence="8 9">
    <name type="scientific">Pontiella agarivorans</name>
    <dbReference type="NCBI Taxonomy" id="3038953"/>
    <lineage>
        <taxon>Bacteria</taxon>
        <taxon>Pseudomonadati</taxon>
        <taxon>Kiritimatiellota</taxon>
        <taxon>Kiritimatiellia</taxon>
        <taxon>Kiritimatiellales</taxon>
        <taxon>Pontiellaceae</taxon>
        <taxon>Pontiella</taxon>
    </lineage>
</organism>
<dbReference type="Proteomes" id="UP001290861">
    <property type="component" value="Unassembled WGS sequence"/>
</dbReference>
<keyword evidence="9" id="KW-1185">Reference proteome</keyword>
<dbReference type="SMART" id="SM00060">
    <property type="entry name" value="FN3"/>
    <property type="match status" value="3"/>
</dbReference>
<comment type="caution">
    <text evidence="8">The sequence shown here is derived from an EMBL/GenBank/DDBJ whole genome shotgun (WGS) entry which is preliminary data.</text>
</comment>
<evidence type="ECO:0000313" key="8">
    <source>
        <dbReference type="EMBL" id="MDZ8117486.1"/>
    </source>
</evidence>
<keyword evidence="2" id="KW-0964">Secreted</keyword>
<keyword evidence="4" id="KW-0106">Calcium</keyword>
<evidence type="ECO:0000313" key="9">
    <source>
        <dbReference type="Proteomes" id="UP001290861"/>
    </source>
</evidence>
<evidence type="ECO:0000259" key="7">
    <source>
        <dbReference type="PROSITE" id="PS50853"/>
    </source>
</evidence>
<dbReference type="Gene3D" id="2.60.120.380">
    <property type="match status" value="2"/>
</dbReference>
<dbReference type="PROSITE" id="PS50853">
    <property type="entry name" value="FN3"/>
    <property type="match status" value="2"/>
</dbReference>
<evidence type="ECO:0000256" key="1">
    <source>
        <dbReference type="ARBA" id="ARBA00004613"/>
    </source>
</evidence>
<feature type="signal peptide" evidence="6">
    <location>
        <begin position="1"/>
        <end position="24"/>
    </location>
</feature>
<dbReference type="InterPro" id="IPR059100">
    <property type="entry name" value="TSP3_bac"/>
</dbReference>